<dbReference type="InterPro" id="IPR020908">
    <property type="entry name" value="UPF0738"/>
</dbReference>
<protein>
    <recommendedName>
        <fullName evidence="1">UPF0738 protein GFC30_1164</fullName>
    </recommendedName>
</protein>
<dbReference type="OrthoDB" id="2966478at2"/>
<dbReference type="HAMAP" id="MF_01861">
    <property type="entry name" value="UPF0738"/>
    <property type="match status" value="1"/>
</dbReference>
<dbReference type="PATRIC" id="fig|294699.3.peg.1167"/>
<dbReference type="KEGG" id="aamy:GFC30_1164"/>
<organism evidence="2 3">
    <name type="scientific">Anoxybacteroides amylolyticum</name>
    <dbReference type="NCBI Taxonomy" id="294699"/>
    <lineage>
        <taxon>Bacteria</taxon>
        <taxon>Bacillati</taxon>
        <taxon>Bacillota</taxon>
        <taxon>Bacilli</taxon>
        <taxon>Bacillales</taxon>
        <taxon>Anoxybacillaceae</taxon>
        <taxon>Anoxybacteroides</taxon>
    </lineage>
</organism>
<sequence>MRKTIRITRTEKRGNELWLVSDIPSFSTEGAVPKCYMLVNSDEQAFVYIIEKGDEFVYVSIPQPCWKEIKEVLTEPLTVWLRAGTNELELIGFSEELAYLIDNIAGNANYGEEMEKAVKETFLT</sequence>
<evidence type="ECO:0000313" key="3">
    <source>
        <dbReference type="Proteomes" id="UP000076865"/>
    </source>
</evidence>
<dbReference type="RefSeq" id="WP_066323296.1">
    <property type="nucleotide sequence ID" value="NZ_CP015438.1"/>
</dbReference>
<dbReference type="EMBL" id="CP015438">
    <property type="protein sequence ID" value="ANB59738.1"/>
    <property type="molecule type" value="Genomic_DNA"/>
</dbReference>
<gene>
    <name evidence="2" type="ORF">GFC30_1164</name>
</gene>
<evidence type="ECO:0000256" key="1">
    <source>
        <dbReference type="HAMAP-Rule" id="MF_01861"/>
    </source>
</evidence>
<reference evidence="2 3" key="1">
    <citation type="journal article" date="2006" name="Syst. Appl. Microbiol.">
        <title>Anoxybacillus amylolyticus sp. nov., a thermophilic amylase producing bacterium isolated from Mount Rittmann (Antarctica).</title>
        <authorList>
            <person name="Poli A."/>
            <person name="Esposito E."/>
            <person name="Lama L."/>
            <person name="Orlando P."/>
            <person name="Nicolaus G."/>
            <person name="de Appolonia F."/>
            <person name="Gambacorta A."/>
            <person name="Nicolaus B."/>
        </authorList>
    </citation>
    <scope>NUCLEOTIDE SEQUENCE [LARGE SCALE GENOMIC DNA]</scope>
    <source>
        <strain evidence="2 3">DSM 15939</strain>
    </source>
</reference>
<accession>A0A160F0Y2</accession>
<keyword evidence="3" id="KW-1185">Reference proteome</keyword>
<dbReference type="Proteomes" id="UP000076865">
    <property type="component" value="Chromosome"/>
</dbReference>
<name>A0A160F0Y2_9BACL</name>
<dbReference type="AlphaFoldDB" id="A0A160F0Y2"/>
<dbReference type="Pfam" id="PF19785">
    <property type="entry name" value="UPF0738"/>
    <property type="match status" value="1"/>
</dbReference>
<evidence type="ECO:0000313" key="2">
    <source>
        <dbReference type="EMBL" id="ANB59738.1"/>
    </source>
</evidence>
<comment type="similarity">
    <text evidence="1">Belongs to the UPF0738 family.</text>
</comment>
<proteinExistence type="inferred from homology"/>